<dbReference type="Proteomes" id="UP001430584">
    <property type="component" value="Unassembled WGS sequence"/>
</dbReference>
<dbReference type="GO" id="GO:0008597">
    <property type="term" value="F:calcium-dependent protein serine/threonine phosphatase regulator activity"/>
    <property type="evidence" value="ECO:0007669"/>
    <property type="project" value="TreeGrafter"/>
</dbReference>
<evidence type="ECO:0000256" key="2">
    <source>
        <dbReference type="SAM" id="MobiDB-lite"/>
    </source>
</evidence>
<dbReference type="EMBL" id="JAJVCZ030000004">
    <property type="protein sequence ID" value="KAL0260445.1"/>
    <property type="molecule type" value="Genomic_DNA"/>
</dbReference>
<dbReference type="Proteomes" id="UP000190776">
    <property type="component" value="Unassembled WGS sequence"/>
</dbReference>
<sequence length="273" mass="29856">MSEQLSPPRSRASSTGSSFSNSRGRRSPNFSIDLSDLPPLITPSPPSNTLLITNLQDASIFHPANLDTLRNLINSHASVHTWAPLRSFRRIVVSFFDIPAALTIKQKLDGETIMGDRVRVYFGTHTPLNPTDQHLPLPKSDKLFFISPPPSPPHGWEVRNEDPPNKEVHAEDLAAALAKLHARADALPQSPVDSEMDATKSPISPMADATRRQRSGSGVIVYHPDDHGDSPDLPAIAVEDTTVSPGDMTPMEDVERPILAHTSRPPVELMHHA</sequence>
<dbReference type="Pfam" id="PF04847">
    <property type="entry name" value="Calcipressin"/>
    <property type="match status" value="1"/>
</dbReference>
<reference evidence="4 6" key="2">
    <citation type="submission" date="2015-05" db="EMBL/GenBank/DDBJ databases">
        <title>Distinctive expansion of gene families associated with plant cell wall degradation and secondary metabolism in the genomes of grapevine trunk pathogens.</title>
        <authorList>
            <person name="Lawrence D.P."/>
            <person name="Travadon R."/>
            <person name="Rolshausen P.E."/>
            <person name="Baumgartner K."/>
        </authorList>
    </citation>
    <scope>NUCLEOTIDE SEQUENCE [LARGE SCALE GENOMIC DNA]</scope>
    <source>
        <strain evidence="4">DS831</strain>
    </source>
</reference>
<feature type="compositionally biased region" description="Low complexity" evidence="2">
    <location>
        <begin position="1"/>
        <end position="31"/>
    </location>
</feature>
<reference evidence="3 8" key="4">
    <citation type="submission" date="2024-02" db="EMBL/GenBank/DDBJ databases">
        <title>De novo assembly and annotation of 12 fungi associated with fruit tree decline syndrome in Ontario, Canada.</title>
        <authorList>
            <person name="Sulman M."/>
            <person name="Ellouze W."/>
            <person name="Ilyukhin E."/>
        </authorList>
    </citation>
    <scope>NUCLEOTIDE SEQUENCE [LARGE SCALE GENOMIC DNA]</scope>
    <source>
        <strain evidence="3 8">FDS-637</strain>
    </source>
</reference>
<evidence type="ECO:0000313" key="3">
    <source>
        <dbReference type="EMBL" id="KAL0260445.1"/>
    </source>
</evidence>
<dbReference type="GO" id="GO:0019722">
    <property type="term" value="P:calcium-mediated signaling"/>
    <property type="evidence" value="ECO:0007669"/>
    <property type="project" value="InterPro"/>
</dbReference>
<gene>
    <name evidence="5" type="ORF">BK809_0001781</name>
    <name evidence="3" type="ORF">SLS55_004132</name>
    <name evidence="4" type="ORF">UCDDS831_g03655</name>
</gene>
<keyword evidence="8" id="KW-1185">Reference proteome</keyword>
<name>A0A0G2H104_9PEZI</name>
<dbReference type="GO" id="GO:0003676">
    <property type="term" value="F:nucleic acid binding"/>
    <property type="evidence" value="ECO:0007669"/>
    <property type="project" value="InterPro"/>
</dbReference>
<reference evidence="5 7" key="3">
    <citation type="submission" date="2017-01" db="EMBL/GenBank/DDBJ databases">
        <title>Draft genome sequence of Diplodia seriata F98.1, a fungal species involved in grapevine trunk diseases.</title>
        <authorList>
            <person name="Robert-Siegwald G."/>
            <person name="Vallet J."/>
            <person name="Abou-Mansour E."/>
            <person name="Xu J."/>
            <person name="Rey P."/>
            <person name="Bertsch C."/>
            <person name="Rego C."/>
            <person name="Larignon P."/>
            <person name="Fontaine F."/>
            <person name="Lebrun M.-H."/>
        </authorList>
    </citation>
    <scope>NUCLEOTIDE SEQUENCE [LARGE SCALE GENOMIC DNA]</scope>
    <source>
        <strain evidence="5 7">F98.1</strain>
    </source>
</reference>
<comment type="caution">
    <text evidence="4">The sequence shown here is derived from an EMBL/GenBank/DDBJ whole genome shotgun (WGS) entry which is preliminary data.</text>
</comment>
<evidence type="ECO:0000256" key="1">
    <source>
        <dbReference type="ARBA" id="ARBA00008209"/>
    </source>
</evidence>
<dbReference type="GO" id="GO:0005737">
    <property type="term" value="C:cytoplasm"/>
    <property type="evidence" value="ECO:0007669"/>
    <property type="project" value="TreeGrafter"/>
</dbReference>
<dbReference type="PANTHER" id="PTHR10300:SF14">
    <property type="entry name" value="PROTEIN SARAH"/>
    <property type="match status" value="1"/>
</dbReference>
<accession>A0A0G2H104</accession>
<organism evidence="4 6">
    <name type="scientific">Diplodia seriata</name>
    <dbReference type="NCBI Taxonomy" id="420778"/>
    <lineage>
        <taxon>Eukaryota</taxon>
        <taxon>Fungi</taxon>
        <taxon>Dikarya</taxon>
        <taxon>Ascomycota</taxon>
        <taxon>Pezizomycotina</taxon>
        <taxon>Dothideomycetes</taxon>
        <taxon>Dothideomycetes incertae sedis</taxon>
        <taxon>Botryosphaeriales</taxon>
        <taxon>Botryosphaeriaceae</taxon>
        <taxon>Diplodia</taxon>
    </lineage>
</organism>
<dbReference type="OrthoDB" id="17212at2759"/>
<dbReference type="STRING" id="420778.A0A0G2H104"/>
<evidence type="ECO:0000313" key="5">
    <source>
        <dbReference type="EMBL" id="OMP84678.1"/>
    </source>
</evidence>
<reference evidence="4 6" key="1">
    <citation type="submission" date="2015-03" db="EMBL/GenBank/DDBJ databases">
        <authorList>
            <person name="Morales-Cruz A."/>
            <person name="Amrine K.C."/>
            <person name="Cantu D."/>
        </authorList>
    </citation>
    <scope>NUCLEOTIDE SEQUENCE [LARGE SCALE GENOMIC DNA]</scope>
    <source>
        <strain evidence="4">DS831</strain>
    </source>
</reference>
<proteinExistence type="inferred from homology"/>
<dbReference type="FunFam" id="3.30.70.330:FF:000503">
    <property type="entry name" value="Calcineurin binding protein, putative"/>
    <property type="match status" value="1"/>
</dbReference>
<dbReference type="InterPro" id="IPR012677">
    <property type="entry name" value="Nucleotide-bd_a/b_plait_sf"/>
</dbReference>
<feature type="region of interest" description="Disordered" evidence="2">
    <location>
        <begin position="1"/>
        <end position="39"/>
    </location>
</feature>
<dbReference type="EMBL" id="LAQI01000077">
    <property type="protein sequence ID" value="KKY22490.1"/>
    <property type="molecule type" value="Genomic_DNA"/>
</dbReference>
<comment type="similarity">
    <text evidence="1">Belongs to the RCAN family.</text>
</comment>
<dbReference type="EMBL" id="MSZU01000087">
    <property type="protein sequence ID" value="OMP84678.1"/>
    <property type="molecule type" value="Genomic_DNA"/>
</dbReference>
<dbReference type="InterPro" id="IPR006931">
    <property type="entry name" value="Calcipressin"/>
</dbReference>
<protein>
    <submittedName>
        <fullName evidence="5">Calcipressin-2</fullName>
    </submittedName>
    <submittedName>
        <fullName evidence="4">Putative calcineurin binding protein</fullName>
    </submittedName>
</protein>
<feature type="region of interest" description="Disordered" evidence="2">
    <location>
        <begin position="188"/>
        <end position="214"/>
    </location>
</feature>
<evidence type="ECO:0000313" key="7">
    <source>
        <dbReference type="Proteomes" id="UP000190776"/>
    </source>
</evidence>
<dbReference type="Gene3D" id="3.30.70.330">
    <property type="match status" value="1"/>
</dbReference>
<dbReference type="InterPro" id="IPR035979">
    <property type="entry name" value="RBD_domain_sf"/>
</dbReference>
<evidence type="ECO:0000313" key="8">
    <source>
        <dbReference type="Proteomes" id="UP001430584"/>
    </source>
</evidence>
<dbReference type="AlphaFoldDB" id="A0A0G2H104"/>
<dbReference type="PANTHER" id="PTHR10300">
    <property type="entry name" value="CALCIPRESSIN"/>
    <property type="match status" value="1"/>
</dbReference>
<dbReference type="GO" id="GO:0005634">
    <property type="term" value="C:nucleus"/>
    <property type="evidence" value="ECO:0007669"/>
    <property type="project" value="TreeGrafter"/>
</dbReference>
<dbReference type="SUPFAM" id="SSF54928">
    <property type="entry name" value="RNA-binding domain, RBD"/>
    <property type="match status" value="1"/>
</dbReference>
<dbReference type="Proteomes" id="UP000034182">
    <property type="component" value="Unassembled WGS sequence"/>
</dbReference>
<evidence type="ECO:0000313" key="4">
    <source>
        <dbReference type="EMBL" id="KKY22490.1"/>
    </source>
</evidence>
<evidence type="ECO:0000313" key="6">
    <source>
        <dbReference type="Proteomes" id="UP000034182"/>
    </source>
</evidence>